<name>A0A396IUW2_MEDTR</name>
<comment type="caution">
    <text evidence="1">The sequence shown here is derived from an EMBL/GenBank/DDBJ whole genome shotgun (WGS) entry which is preliminary data.</text>
</comment>
<dbReference type="Proteomes" id="UP000265566">
    <property type="component" value="Chromosome 3"/>
</dbReference>
<accession>A0A396IUW2</accession>
<dbReference type="Gramene" id="rna16568">
    <property type="protein sequence ID" value="RHN68243.1"/>
    <property type="gene ID" value="gene16568"/>
</dbReference>
<protein>
    <submittedName>
        <fullName evidence="1">Uncharacterized protein</fullName>
    </submittedName>
</protein>
<dbReference type="EMBL" id="PSQE01000003">
    <property type="protein sequence ID" value="RHN68243.1"/>
    <property type="molecule type" value="Genomic_DNA"/>
</dbReference>
<organism evidence="1">
    <name type="scientific">Medicago truncatula</name>
    <name type="common">Barrel medic</name>
    <name type="synonym">Medicago tribuloides</name>
    <dbReference type="NCBI Taxonomy" id="3880"/>
    <lineage>
        <taxon>Eukaryota</taxon>
        <taxon>Viridiplantae</taxon>
        <taxon>Streptophyta</taxon>
        <taxon>Embryophyta</taxon>
        <taxon>Tracheophyta</taxon>
        <taxon>Spermatophyta</taxon>
        <taxon>Magnoliopsida</taxon>
        <taxon>eudicotyledons</taxon>
        <taxon>Gunneridae</taxon>
        <taxon>Pentapetalae</taxon>
        <taxon>rosids</taxon>
        <taxon>fabids</taxon>
        <taxon>Fabales</taxon>
        <taxon>Fabaceae</taxon>
        <taxon>Papilionoideae</taxon>
        <taxon>50 kb inversion clade</taxon>
        <taxon>NPAAA clade</taxon>
        <taxon>Hologalegina</taxon>
        <taxon>IRL clade</taxon>
        <taxon>Trifolieae</taxon>
        <taxon>Medicago</taxon>
    </lineage>
</organism>
<gene>
    <name evidence="1" type="ORF">MtrunA17_Chr3g0111751</name>
</gene>
<dbReference type="AlphaFoldDB" id="A0A396IUW2"/>
<evidence type="ECO:0000313" key="1">
    <source>
        <dbReference type="EMBL" id="RHN68243.1"/>
    </source>
</evidence>
<sequence length="72" mass="8034">MMSYVGNNTQFHPSIANSMLGNKEQFSKSEVEGAAIPFSPKGFWLWHLQILSSSSLSLSHCHFKLNSGCFLQ</sequence>
<reference evidence="1" key="1">
    <citation type="journal article" date="2018" name="Nat. Plants">
        <title>Whole-genome landscape of Medicago truncatula symbiotic genes.</title>
        <authorList>
            <person name="Pecrix Y."/>
            <person name="Gamas P."/>
            <person name="Carrere S."/>
        </authorList>
    </citation>
    <scope>NUCLEOTIDE SEQUENCE</scope>
    <source>
        <tissue evidence="1">Leaves</tissue>
    </source>
</reference>
<proteinExistence type="predicted"/>